<reference evidence="1" key="1">
    <citation type="submission" date="2023-04" db="EMBL/GenBank/DDBJ databases">
        <title>Ambrosiozyma monospora NBRC 10751.</title>
        <authorList>
            <person name="Ichikawa N."/>
            <person name="Sato H."/>
            <person name="Tonouchi N."/>
        </authorList>
    </citation>
    <scope>NUCLEOTIDE SEQUENCE</scope>
    <source>
        <strain evidence="1">NBRC 10751</strain>
    </source>
</reference>
<name>A0ACB5STR0_AMBMO</name>
<dbReference type="EMBL" id="BSXS01000457">
    <property type="protein sequence ID" value="GME72581.1"/>
    <property type="molecule type" value="Genomic_DNA"/>
</dbReference>
<comment type="caution">
    <text evidence="1">The sequence shown here is derived from an EMBL/GenBank/DDBJ whole genome shotgun (WGS) entry which is preliminary data.</text>
</comment>
<keyword evidence="2" id="KW-1185">Reference proteome</keyword>
<protein>
    <submittedName>
        <fullName evidence="1">Unnamed protein product</fullName>
    </submittedName>
</protein>
<gene>
    <name evidence="1" type="ORF">Amon02_000105200</name>
</gene>
<dbReference type="Proteomes" id="UP001165064">
    <property type="component" value="Unassembled WGS sequence"/>
</dbReference>
<proteinExistence type="predicted"/>
<accession>A0ACB5STR0</accession>
<evidence type="ECO:0000313" key="1">
    <source>
        <dbReference type="EMBL" id="GME72581.1"/>
    </source>
</evidence>
<sequence>MSQFKRQTLPLTNGQSTSLDSTTQQLQSIGMRIRKSVNDGYMLPNQQPSNNSFLSDYERQHISKLQQTTLNRGPPALSFGVSTASSLSDWESNVNVMKAPMHSLPSFSTGSSKKRSLDDDIEESYSSYSNPVVFNNAASADSNEKGLNDFVKQYGPLSFNEDF</sequence>
<organism evidence="1 2">
    <name type="scientific">Ambrosiozyma monospora</name>
    <name type="common">Yeast</name>
    <name type="synonym">Endomycopsis monosporus</name>
    <dbReference type="NCBI Taxonomy" id="43982"/>
    <lineage>
        <taxon>Eukaryota</taxon>
        <taxon>Fungi</taxon>
        <taxon>Dikarya</taxon>
        <taxon>Ascomycota</taxon>
        <taxon>Saccharomycotina</taxon>
        <taxon>Pichiomycetes</taxon>
        <taxon>Pichiales</taxon>
        <taxon>Pichiaceae</taxon>
        <taxon>Ambrosiozyma</taxon>
    </lineage>
</organism>
<evidence type="ECO:0000313" key="2">
    <source>
        <dbReference type="Proteomes" id="UP001165064"/>
    </source>
</evidence>